<feature type="region of interest" description="Disordered" evidence="7">
    <location>
        <begin position="934"/>
        <end position="961"/>
    </location>
</feature>
<dbReference type="Pfam" id="PF09172">
    <property type="entry name" value="Vit_open_b-sht"/>
    <property type="match status" value="1"/>
</dbReference>
<dbReference type="InterPro" id="IPR015819">
    <property type="entry name" value="Lipid_transp_b-sht_shell"/>
</dbReference>
<dbReference type="SMART" id="SM00638">
    <property type="entry name" value="LPD_N"/>
    <property type="match status" value="1"/>
</dbReference>
<feature type="compositionally biased region" description="Basic and acidic residues" evidence="7">
    <location>
        <begin position="1670"/>
        <end position="1680"/>
    </location>
</feature>
<dbReference type="InterPro" id="IPR011030">
    <property type="entry name" value="Lipovitellin_superhlx_dom"/>
</dbReference>
<dbReference type="PANTHER" id="PTHR23345:SF15">
    <property type="entry name" value="VITELLOGENIN 1-RELATED"/>
    <property type="match status" value="1"/>
</dbReference>
<dbReference type="Gene3D" id="2.20.80.10">
    <property type="entry name" value="Lipovitellin-phosvitin complex, chain A, domain 4"/>
    <property type="match status" value="1"/>
</dbReference>
<feature type="compositionally biased region" description="Low complexity" evidence="7">
    <location>
        <begin position="1190"/>
        <end position="1208"/>
    </location>
</feature>
<dbReference type="SMART" id="SM01169">
    <property type="entry name" value="DUF1943"/>
    <property type="match status" value="1"/>
</dbReference>
<dbReference type="PROSITE" id="PS51233">
    <property type="entry name" value="VWFD"/>
    <property type="match status" value="1"/>
</dbReference>
<evidence type="ECO:0000256" key="2">
    <source>
        <dbReference type="ARBA" id="ARBA00022729"/>
    </source>
</evidence>
<dbReference type="Proteomes" id="UP000594220">
    <property type="component" value="Unplaced"/>
</dbReference>
<dbReference type="InterPro" id="IPR001747">
    <property type="entry name" value="Vitellogenin_N"/>
</dbReference>
<feature type="disulfide bond" evidence="6">
    <location>
        <begin position="197"/>
        <end position="200"/>
    </location>
</feature>
<keyword evidence="12" id="KW-1185">Reference proteome</keyword>
<dbReference type="Gene3D" id="2.30.230.10">
    <property type="entry name" value="Lipovitellin, beta-sheet shell regions, chain A"/>
    <property type="match status" value="1"/>
</dbReference>
<comment type="caution">
    <text evidence="6">Lacks conserved residue(s) required for the propagation of feature annotation.</text>
</comment>
<dbReference type="Pfam" id="PF00094">
    <property type="entry name" value="VWD"/>
    <property type="match status" value="1"/>
</dbReference>
<dbReference type="InterPro" id="IPR015258">
    <property type="entry name" value="Vitellinogen_b-sht_shell"/>
</dbReference>
<evidence type="ECO:0000256" key="7">
    <source>
        <dbReference type="SAM" id="MobiDB-lite"/>
    </source>
</evidence>
<dbReference type="SMART" id="SM00216">
    <property type="entry name" value="VWD"/>
    <property type="match status" value="1"/>
</dbReference>
<feature type="domain" description="Vitellogenin" evidence="9">
    <location>
        <begin position="17"/>
        <end position="647"/>
    </location>
</feature>
<evidence type="ECO:0000259" key="9">
    <source>
        <dbReference type="PROSITE" id="PS51211"/>
    </source>
</evidence>
<dbReference type="GO" id="GO:0045735">
    <property type="term" value="F:nutrient reservoir activity"/>
    <property type="evidence" value="ECO:0007669"/>
    <property type="project" value="UniProtKB-KW"/>
</dbReference>
<keyword evidence="1" id="KW-0597">Phosphoprotein</keyword>
<sequence length="1703" mass="189021">MRGLIIALTLGLVEPVFSERKVYRYDYESVLLSGLQEKGLARSGIRIKSKVEISGIGPKLSLIRIHSLEAAEYNGIWPRDTFTRSSKLTQALSGQVSFPIKFEYSNGHVGNLLAPDAISEDGLNIYRGILNVLELTMKKTQITYNLQEAGISGVCNTTYVIQENKRAKQVYVTKSKDLNSCNEKAQMTTGSAYTYPCKTCKESNRHSRATATYSYKIKSTQDEAIIVEADVQELHQFTPFNEITGGDAVVEARQKLILSDVQKRSPEIPSKDFRKQGLLRYSFGSELLQLPVHLFKIKNVESQIVETLQSLVDNIHEQVPSDAPLMFLKLVQFFRAASYEIYESVWKQFSSQPAYRRWILDIIPAVADHTAIKFLRHKIERQELTELEAAQAVLMGLHLTTPTRDVVEEAGLILKKVHPRSGTLLHKISYLTYGSLVHKYCFVSESCSGPPLHDLAAEAASRSNEEEIILALKAIGNVGHPASLKRIMKFMPGYATSATDLPLRVQINAVLALRNLIQEITLEIFLNCKIHPQVRMVAAVVLFETKPSLPVLMTLANAMLKEPSMQVTNFIYSYLRVLGRSTAPDLQVMASACRMVIRILSPKLDRPHYRFSRIFGFSIFRESLMTGLAAKYLVTNNAGSIFPSMAMSTFKAHFLGHIADPFEVGMRAEGVQEILAKRSFQEGSASPYDLKEILRALSDWKALPSDKPLASGYMKMFGQEFLYGALNKNTINNVFQAWYGPEGKNPSIRKLINNLQSGVGSQWSKALLSAEVRHIVPTCTGFPMETSLYHASVTNIAGNVQAQITPTPRSDVKISSLMNANIKLRSKLAISMAKDMIFIMGINTRSVQAGLEAHAKVNVNLPLNVAATINIKEKSFKFEIPPVNQDTDVITLRSKTYAVTRNVEDLAAIKMTPVLLPEAVPNIMKMSFDSDSASEEADKIRNRPSSEIVSQEHPSTVEESPYKKNPAVHLMCFNATTFGFGICLERKSIHAAFLKNAPLYYLVGEHTVKLTFISVPTDVPIEKIQITIQAGDDAAAKMVRLVTFVDERRELSREAVEKVKKILDDPSDETQVFTLRSSSSSSRGSSSSSRSSKSTESSSPSSSDSQARKTGDQINLKKEASSFERSKGKQKTFYPFGESISSSSSESLDKKRSGKKRSTPSPTERATSDDVYRREKKHSQFAHPSKHRSSSSSGISSNSSSSSSSSQGSTVNAYAFFIFQRTFLGERMPPGFTIVARAVRSDNKNQGYQATAYMNSGANKVDLQIVVVQLAESNWKACADAVVLPLKAQARLRWGKQCRDYKIEARASTGQLARNPAIQLKVAWTKLPSWIRRTSVMVTDYVPGVAFMLGFSQADQRNPSRELVLRAAATSLRTIDAVIKAPGATLYYQGFPIPFALPVEPYQPYQSSGITAWNVLPEIASRIAQEDQATCELREDDFKTFDKVKHSCSFNKSCNLIVAQDCTAHPKFIVFTKTADPSSFSREVYINMSSSNITIYPSESSSLLVSYNNEPILTDSDEYENTEENIKVYRNDSLIIVEAPSQGLDNVTFDGVILKVTVASWLKGKTCGICGNNDGEKQNDLLLPNHRLAHSCSAFVHSWVLVEEVCSGDCNLEHHYVNLERYPIIDGEESTCYSVDPVLKCRKDCTPTEKESVKVGFHCFAKDTAPSLSEWERNSDKSSASEEVVESVNADVDCSCPSDCSLT</sequence>
<dbReference type="InterPro" id="IPR015816">
    <property type="entry name" value="Vitellinogen_b-sht_N"/>
</dbReference>
<name>A0A7M4FIM9_CROPO</name>
<keyword evidence="2 8" id="KW-0732">Signal</keyword>
<evidence type="ECO:0000256" key="3">
    <source>
        <dbReference type="ARBA" id="ARBA00022761"/>
    </source>
</evidence>
<dbReference type="InterPro" id="IPR015255">
    <property type="entry name" value="Vitellinogen_open_b-sht"/>
</dbReference>
<dbReference type="InterPro" id="IPR050733">
    <property type="entry name" value="Vitellogenin/Apolipophorin"/>
</dbReference>
<dbReference type="OMA" id="WKACADA"/>
<dbReference type="FunFam" id="2.30.230.10:FF:000002">
    <property type="entry name" value="Vitellogenin 7"/>
    <property type="match status" value="1"/>
</dbReference>
<evidence type="ECO:0000313" key="12">
    <source>
        <dbReference type="Proteomes" id="UP000594220"/>
    </source>
</evidence>
<dbReference type="GO" id="GO:0071391">
    <property type="term" value="P:cellular response to estrogen stimulus"/>
    <property type="evidence" value="ECO:0007669"/>
    <property type="project" value="TreeGrafter"/>
</dbReference>
<organism evidence="11 12">
    <name type="scientific">Crocodylus porosus</name>
    <name type="common">Saltwater crocodile</name>
    <name type="synonym">Estuarine crocodile</name>
    <dbReference type="NCBI Taxonomy" id="8502"/>
    <lineage>
        <taxon>Eukaryota</taxon>
        <taxon>Metazoa</taxon>
        <taxon>Chordata</taxon>
        <taxon>Craniata</taxon>
        <taxon>Vertebrata</taxon>
        <taxon>Euteleostomi</taxon>
        <taxon>Archelosauria</taxon>
        <taxon>Archosauria</taxon>
        <taxon>Crocodylia</taxon>
        <taxon>Longirostres</taxon>
        <taxon>Crocodylidae</taxon>
        <taxon>Crocodylus</taxon>
    </lineage>
</organism>
<dbReference type="Ensembl" id="ENSCPRT00005028896.1">
    <property type="protein sequence ID" value="ENSCPRP00005024750.1"/>
    <property type="gene ID" value="ENSCPRG00005017191.1"/>
</dbReference>
<feature type="region of interest" description="Disordered" evidence="7">
    <location>
        <begin position="1670"/>
        <end position="1694"/>
    </location>
</feature>
<dbReference type="PROSITE" id="PS51211">
    <property type="entry name" value="VITELLOGENIN"/>
    <property type="match status" value="1"/>
</dbReference>
<feature type="region of interest" description="Disordered" evidence="7">
    <location>
        <begin position="1071"/>
        <end position="1208"/>
    </location>
</feature>
<evidence type="ECO:0000256" key="8">
    <source>
        <dbReference type="SAM" id="SignalP"/>
    </source>
</evidence>
<dbReference type="SUPFAM" id="SSF48431">
    <property type="entry name" value="Lipovitellin-phosvitin complex, superhelical domain"/>
    <property type="match status" value="1"/>
</dbReference>
<keyword evidence="4 6" id="KW-1015">Disulfide bond</keyword>
<feature type="disulfide bond" evidence="6">
    <location>
        <begin position="155"/>
        <end position="181"/>
    </location>
</feature>
<dbReference type="InterPro" id="IPR001846">
    <property type="entry name" value="VWF_type-D"/>
</dbReference>
<feature type="domain" description="VWFD" evidence="10">
    <location>
        <begin position="1429"/>
        <end position="1607"/>
    </location>
</feature>
<dbReference type="InterPro" id="IPR015817">
    <property type="entry name" value="Vitellinogen_open_b-sht_sub1"/>
</dbReference>
<reference evidence="11" key="1">
    <citation type="submission" date="2025-08" db="UniProtKB">
        <authorList>
            <consortium name="Ensembl"/>
        </authorList>
    </citation>
    <scope>IDENTIFICATION</scope>
</reference>
<keyword evidence="5" id="KW-0325">Glycoprotein</keyword>
<dbReference type="Gene3D" id="1.25.10.20">
    <property type="entry name" value="Vitellinogen, superhelical"/>
    <property type="match status" value="1"/>
</dbReference>
<dbReference type="InterPro" id="IPR037088">
    <property type="entry name" value="Vitellinogen_b-sht_shell_sf"/>
</dbReference>
<feature type="compositionally biased region" description="Low complexity" evidence="7">
    <location>
        <begin position="1076"/>
        <end position="1105"/>
    </location>
</feature>
<evidence type="ECO:0000256" key="1">
    <source>
        <dbReference type="ARBA" id="ARBA00022553"/>
    </source>
</evidence>
<dbReference type="GO" id="GO:0005319">
    <property type="term" value="F:lipid transporter activity"/>
    <property type="evidence" value="ECO:0007669"/>
    <property type="project" value="InterPro"/>
</dbReference>
<dbReference type="GO" id="GO:0032355">
    <property type="term" value="P:response to estradiol"/>
    <property type="evidence" value="ECO:0007669"/>
    <property type="project" value="TreeGrafter"/>
</dbReference>
<keyword evidence="3" id="KW-0758">Storage protein</keyword>
<protein>
    <submittedName>
        <fullName evidence="11">Vitellogenin-1-like</fullName>
    </submittedName>
</protein>
<dbReference type="Pfam" id="PF01347">
    <property type="entry name" value="Vitellogenin_N"/>
    <property type="match status" value="1"/>
</dbReference>
<feature type="compositionally biased region" description="Basic and acidic residues" evidence="7">
    <location>
        <begin position="1106"/>
        <end position="1127"/>
    </location>
</feature>
<dbReference type="Pfam" id="PF09175">
    <property type="entry name" value="Vit_b-sht_shell"/>
    <property type="match status" value="1"/>
</dbReference>
<accession>A0A7M4FIM9</accession>
<dbReference type="Gene3D" id="2.20.90.10">
    <property type="entry name" value="Vitellinogen, beta-sheet shell domain"/>
    <property type="match status" value="1"/>
</dbReference>
<evidence type="ECO:0000256" key="5">
    <source>
        <dbReference type="ARBA" id="ARBA00023180"/>
    </source>
</evidence>
<dbReference type="SMART" id="SM01170">
    <property type="entry name" value="DUF1944"/>
    <property type="match status" value="1"/>
</dbReference>
<feature type="chain" id="PRO_5029631303" evidence="8">
    <location>
        <begin position="19"/>
        <end position="1703"/>
    </location>
</feature>
<reference evidence="11" key="2">
    <citation type="submission" date="2025-09" db="UniProtKB">
        <authorList>
            <consortium name="Ensembl"/>
        </authorList>
    </citation>
    <scope>IDENTIFICATION</scope>
</reference>
<dbReference type="SUPFAM" id="SSF56968">
    <property type="entry name" value="Lipovitellin-phosvitin complex, beta-sheet shell regions"/>
    <property type="match status" value="3"/>
</dbReference>
<proteinExistence type="predicted"/>
<feature type="compositionally biased region" description="Basic residues" evidence="7">
    <location>
        <begin position="1174"/>
        <end position="1189"/>
    </location>
</feature>
<feature type="compositionally biased region" description="Low complexity" evidence="7">
    <location>
        <begin position="1681"/>
        <end position="1693"/>
    </location>
</feature>
<evidence type="ECO:0000313" key="11">
    <source>
        <dbReference type="Ensembl" id="ENSCPRP00005024750.1"/>
    </source>
</evidence>
<evidence type="ECO:0000256" key="6">
    <source>
        <dbReference type="PROSITE-ProRule" id="PRU00557"/>
    </source>
</evidence>
<dbReference type="PANTHER" id="PTHR23345">
    <property type="entry name" value="VITELLOGENIN-RELATED"/>
    <property type="match status" value="1"/>
</dbReference>
<evidence type="ECO:0000256" key="4">
    <source>
        <dbReference type="ARBA" id="ARBA00023157"/>
    </source>
</evidence>
<evidence type="ECO:0000259" key="10">
    <source>
        <dbReference type="PROSITE" id="PS51233"/>
    </source>
</evidence>
<gene>
    <name evidence="11" type="primary">LOC109306982</name>
</gene>
<dbReference type="GeneTree" id="ENSGT00530000064273"/>
<feature type="signal peptide" evidence="8">
    <location>
        <begin position="1"/>
        <end position="18"/>
    </location>
</feature>
<feature type="compositionally biased region" description="Polar residues" evidence="7">
    <location>
        <begin position="943"/>
        <end position="958"/>
    </location>
</feature>
<dbReference type="Gene3D" id="2.20.50.20">
    <property type="entry name" value="Lipovitellin. Chain A, domain 3"/>
    <property type="match status" value="2"/>
</dbReference>